<proteinExistence type="predicted"/>
<dbReference type="InterPro" id="IPR011075">
    <property type="entry name" value="TetR_C"/>
</dbReference>
<dbReference type="PANTHER" id="PTHR30055:SF148">
    <property type="entry name" value="TETR-FAMILY TRANSCRIPTIONAL REGULATOR"/>
    <property type="match status" value="1"/>
</dbReference>
<dbReference type="Proteomes" id="UP000286931">
    <property type="component" value="Unassembled WGS sequence"/>
</dbReference>
<dbReference type="GO" id="GO:0003700">
    <property type="term" value="F:DNA-binding transcription factor activity"/>
    <property type="evidence" value="ECO:0007669"/>
    <property type="project" value="TreeGrafter"/>
</dbReference>
<dbReference type="Pfam" id="PF00440">
    <property type="entry name" value="TetR_N"/>
    <property type="match status" value="1"/>
</dbReference>
<evidence type="ECO:0000256" key="5">
    <source>
        <dbReference type="SAM" id="MobiDB-lite"/>
    </source>
</evidence>
<dbReference type="PRINTS" id="PR00455">
    <property type="entry name" value="HTHTETR"/>
</dbReference>
<gene>
    <name evidence="7" type="ORF">EHYA_02481</name>
</gene>
<dbReference type="Gene3D" id="1.10.10.60">
    <property type="entry name" value="Homeodomain-like"/>
    <property type="match status" value="1"/>
</dbReference>
<dbReference type="Gene3D" id="1.10.357.10">
    <property type="entry name" value="Tetracycline Repressor, domain 2"/>
    <property type="match status" value="1"/>
</dbReference>
<keyword evidence="3" id="KW-0804">Transcription</keyword>
<evidence type="ECO:0000256" key="4">
    <source>
        <dbReference type="PROSITE-ProRule" id="PRU00335"/>
    </source>
</evidence>
<dbReference type="InterPro" id="IPR050109">
    <property type="entry name" value="HTH-type_TetR-like_transc_reg"/>
</dbReference>
<dbReference type="InterPro" id="IPR036271">
    <property type="entry name" value="Tet_transcr_reg_TetR-rel_C_sf"/>
</dbReference>
<feature type="DNA-binding region" description="H-T-H motif" evidence="4">
    <location>
        <begin position="103"/>
        <end position="122"/>
    </location>
</feature>
<name>A0A401YJL8_9ACTN</name>
<sequence>MRGGPPVRDPEVGFWENRRDDPRRRDKNHEHHEQHEEAAMPDTEVDGSAGAAEPAVPLDNGALRRPPVAPAGRGGRPRDAYRDAEIMRAALDVLIEQGYDRLTMDAVATRARAGKATLYRRWPSKEALIAEAALCAGADAEEPVPDTGTLRGDLIAMLADTADHIDEAHARAVVALLPILPGNPELARVVRERFVTQWQVILQPLLARGRERGEVHPDRDPDLLALVLPSMAFYQTVFAEHPVDAAVLLRLIDEILLPLAATPPHR</sequence>
<evidence type="ECO:0000259" key="6">
    <source>
        <dbReference type="PROSITE" id="PS50977"/>
    </source>
</evidence>
<keyword evidence="8" id="KW-1185">Reference proteome</keyword>
<protein>
    <submittedName>
        <fullName evidence="7">Putative HTH-type transcriptional regulator</fullName>
    </submittedName>
</protein>
<feature type="region of interest" description="Disordered" evidence="5">
    <location>
        <begin position="1"/>
        <end position="78"/>
    </location>
</feature>
<comment type="caution">
    <text evidence="7">The sequence shown here is derived from an EMBL/GenBank/DDBJ whole genome shotgun (WGS) entry which is preliminary data.</text>
</comment>
<evidence type="ECO:0000256" key="2">
    <source>
        <dbReference type="ARBA" id="ARBA00023125"/>
    </source>
</evidence>
<dbReference type="SUPFAM" id="SSF46689">
    <property type="entry name" value="Homeodomain-like"/>
    <property type="match status" value="1"/>
</dbReference>
<feature type="domain" description="HTH tetR-type" evidence="6">
    <location>
        <begin position="80"/>
        <end position="140"/>
    </location>
</feature>
<organism evidence="7 8">
    <name type="scientific">Embleya hyalina</name>
    <dbReference type="NCBI Taxonomy" id="516124"/>
    <lineage>
        <taxon>Bacteria</taxon>
        <taxon>Bacillati</taxon>
        <taxon>Actinomycetota</taxon>
        <taxon>Actinomycetes</taxon>
        <taxon>Kitasatosporales</taxon>
        <taxon>Streptomycetaceae</taxon>
        <taxon>Embleya</taxon>
    </lineage>
</organism>
<keyword evidence="1" id="KW-0805">Transcription regulation</keyword>
<dbReference type="InterPro" id="IPR023772">
    <property type="entry name" value="DNA-bd_HTH_TetR-type_CS"/>
</dbReference>
<evidence type="ECO:0000256" key="3">
    <source>
        <dbReference type="ARBA" id="ARBA00023163"/>
    </source>
</evidence>
<dbReference type="PROSITE" id="PS01081">
    <property type="entry name" value="HTH_TETR_1"/>
    <property type="match status" value="1"/>
</dbReference>
<evidence type="ECO:0000313" key="8">
    <source>
        <dbReference type="Proteomes" id="UP000286931"/>
    </source>
</evidence>
<dbReference type="PANTHER" id="PTHR30055">
    <property type="entry name" value="HTH-TYPE TRANSCRIPTIONAL REGULATOR RUTR"/>
    <property type="match status" value="1"/>
</dbReference>
<dbReference type="RefSeq" id="WP_160161384.1">
    <property type="nucleotide sequence ID" value="NZ_BIFH01000016.1"/>
</dbReference>
<dbReference type="EMBL" id="BIFH01000016">
    <property type="protein sequence ID" value="GCD94812.1"/>
    <property type="molecule type" value="Genomic_DNA"/>
</dbReference>
<dbReference type="InterPro" id="IPR001647">
    <property type="entry name" value="HTH_TetR"/>
</dbReference>
<accession>A0A401YJL8</accession>
<evidence type="ECO:0000313" key="7">
    <source>
        <dbReference type="EMBL" id="GCD94812.1"/>
    </source>
</evidence>
<dbReference type="PROSITE" id="PS50977">
    <property type="entry name" value="HTH_TETR_2"/>
    <property type="match status" value="1"/>
</dbReference>
<dbReference type="AlphaFoldDB" id="A0A401YJL8"/>
<dbReference type="SUPFAM" id="SSF48498">
    <property type="entry name" value="Tetracyclin repressor-like, C-terminal domain"/>
    <property type="match status" value="1"/>
</dbReference>
<evidence type="ECO:0000256" key="1">
    <source>
        <dbReference type="ARBA" id="ARBA00023015"/>
    </source>
</evidence>
<dbReference type="Pfam" id="PF16859">
    <property type="entry name" value="TetR_C_11"/>
    <property type="match status" value="1"/>
</dbReference>
<reference evidence="7 8" key="1">
    <citation type="submission" date="2018-12" db="EMBL/GenBank/DDBJ databases">
        <title>Draft genome sequence of Embleya hyalina NBRC 13850T.</title>
        <authorList>
            <person name="Komaki H."/>
            <person name="Hosoyama A."/>
            <person name="Kimura A."/>
            <person name="Ichikawa N."/>
            <person name="Tamura T."/>
        </authorList>
    </citation>
    <scope>NUCLEOTIDE SEQUENCE [LARGE SCALE GENOMIC DNA]</scope>
    <source>
        <strain evidence="7 8">NBRC 13850</strain>
    </source>
</reference>
<dbReference type="GO" id="GO:0000976">
    <property type="term" value="F:transcription cis-regulatory region binding"/>
    <property type="evidence" value="ECO:0007669"/>
    <property type="project" value="TreeGrafter"/>
</dbReference>
<dbReference type="InterPro" id="IPR009057">
    <property type="entry name" value="Homeodomain-like_sf"/>
</dbReference>
<keyword evidence="2 4" id="KW-0238">DNA-binding</keyword>
<dbReference type="OrthoDB" id="9796019at2"/>
<feature type="compositionally biased region" description="Basic and acidic residues" evidence="5">
    <location>
        <begin position="8"/>
        <end position="38"/>
    </location>
</feature>